<comment type="caution">
    <text evidence="1">The sequence shown here is derived from an EMBL/GenBank/DDBJ whole genome shotgun (WGS) entry which is preliminary data.</text>
</comment>
<sequence length="157" mass="16423">MRGERSRPVMIGLALLAIVAVVATIAIPTWRNHRVAEHLDEALQSGEAAKLVVMEAATVRGGLSQLKPGDLTFNAASSLNAYVSKIDVSESGRVTIATRNTGAAPDPVFLLTPLDNSATGGNAPLIWSCDIIAGNTQRMPTRCVRPALPAPATTIKG</sequence>
<dbReference type="EMBL" id="JBEPMU010000007">
    <property type="protein sequence ID" value="MET3654429.1"/>
    <property type="molecule type" value="Genomic_DNA"/>
</dbReference>
<organism evidence="1 2">
    <name type="scientific">Dyella japonica</name>
    <dbReference type="NCBI Taxonomy" id="231455"/>
    <lineage>
        <taxon>Bacteria</taxon>
        <taxon>Pseudomonadati</taxon>
        <taxon>Pseudomonadota</taxon>
        <taxon>Gammaproteobacteria</taxon>
        <taxon>Lysobacterales</taxon>
        <taxon>Rhodanobacteraceae</taxon>
        <taxon>Dyella</taxon>
    </lineage>
</organism>
<evidence type="ECO:0000313" key="1">
    <source>
        <dbReference type="EMBL" id="MET3654429.1"/>
    </source>
</evidence>
<dbReference type="Gene3D" id="3.30.700.10">
    <property type="entry name" value="Glycoprotein, Type 4 Pilin"/>
    <property type="match status" value="1"/>
</dbReference>
<protein>
    <submittedName>
        <fullName evidence="1">Type IV pilus assembly protein PilA</fullName>
    </submittedName>
</protein>
<evidence type="ECO:0000313" key="2">
    <source>
        <dbReference type="Proteomes" id="UP001549184"/>
    </source>
</evidence>
<proteinExistence type="predicted"/>
<gene>
    <name evidence="1" type="ORF">ABIC75_004177</name>
</gene>
<dbReference type="Proteomes" id="UP001549184">
    <property type="component" value="Unassembled WGS sequence"/>
</dbReference>
<name>A0ABV2K035_9GAMM</name>
<accession>A0ABV2K035</accession>
<reference evidence="1 2" key="1">
    <citation type="submission" date="2024-06" db="EMBL/GenBank/DDBJ databases">
        <title>Sorghum-associated microbial communities from plants grown in Nebraska, USA.</title>
        <authorList>
            <person name="Schachtman D."/>
        </authorList>
    </citation>
    <scope>NUCLEOTIDE SEQUENCE [LARGE SCALE GENOMIC DNA]</scope>
    <source>
        <strain evidence="1 2">1073</strain>
    </source>
</reference>
<dbReference type="InterPro" id="IPR045584">
    <property type="entry name" value="Pilin-like"/>
</dbReference>
<keyword evidence="2" id="KW-1185">Reference proteome</keyword>
<dbReference type="SUPFAM" id="SSF54523">
    <property type="entry name" value="Pili subunits"/>
    <property type="match status" value="1"/>
</dbReference>